<dbReference type="InterPro" id="IPR001264">
    <property type="entry name" value="Glyco_trans_51"/>
</dbReference>
<dbReference type="Pfam" id="PF00912">
    <property type="entry name" value="Transgly"/>
    <property type="match status" value="1"/>
</dbReference>
<protein>
    <submittedName>
        <fullName evidence="20">Uncharacterized protein</fullName>
    </submittedName>
</protein>
<keyword evidence="4" id="KW-1003">Cell membrane</keyword>
<keyword evidence="14" id="KW-0961">Cell wall biogenesis/degradation</keyword>
<dbReference type="GO" id="GO:0008658">
    <property type="term" value="F:penicillin binding"/>
    <property type="evidence" value="ECO:0007669"/>
    <property type="project" value="InterPro"/>
</dbReference>
<dbReference type="GO" id="GO:0009002">
    <property type="term" value="F:serine-type D-Ala-D-Ala carboxypeptidase activity"/>
    <property type="evidence" value="ECO:0007669"/>
    <property type="project" value="UniProtKB-EC"/>
</dbReference>
<dbReference type="GO" id="GO:0008360">
    <property type="term" value="P:regulation of cell shape"/>
    <property type="evidence" value="ECO:0007669"/>
    <property type="project" value="UniProtKB-KW"/>
</dbReference>
<dbReference type="GO" id="GO:0009252">
    <property type="term" value="P:peptidoglycan biosynthetic process"/>
    <property type="evidence" value="ECO:0007669"/>
    <property type="project" value="UniProtKB-KW"/>
</dbReference>
<evidence type="ECO:0000256" key="15">
    <source>
        <dbReference type="ARBA" id="ARBA00034000"/>
    </source>
</evidence>
<keyword evidence="17" id="KW-1133">Transmembrane helix</keyword>
<dbReference type="Pfam" id="PF00905">
    <property type="entry name" value="Transpeptidase"/>
    <property type="match status" value="1"/>
</dbReference>
<dbReference type="GO" id="GO:0008955">
    <property type="term" value="F:peptidoglycan glycosyltransferase activity"/>
    <property type="evidence" value="ECO:0007669"/>
    <property type="project" value="UniProtKB-EC"/>
</dbReference>
<keyword evidence="17" id="KW-0812">Transmembrane</keyword>
<dbReference type="SUPFAM" id="SSF56601">
    <property type="entry name" value="beta-lactamase/transpeptidase-like"/>
    <property type="match status" value="1"/>
</dbReference>
<organism evidence="20 21">
    <name type="scientific">Candidatus Staskawiczbacteria bacterium RIFCSPHIGHO2_02_FULL_34_10</name>
    <dbReference type="NCBI Taxonomy" id="1802205"/>
    <lineage>
        <taxon>Bacteria</taxon>
        <taxon>Candidatus Staskawicziibacteriota</taxon>
    </lineage>
</organism>
<sequence>MVKNKNIRILLLIGKWLAFLLLALALFVLFLFFYYTYDLPRPEKFTESPFIQSTKIYDRTGKFLLYDIYGEEKREIISFDKISDNLKHAVLASEDYRFYQHGGIDFLAIIRSVLIDLKLQKASTGASTITQQLIRSVYLTKQKTLSRKVREVVLSIELERRYSKDQIFNWYLNEIPFGENSYGIEAASQTYFNKSASNLSLAQSAVLTALIPAPSYYSPYGSHKNLLLKRKDTILERMKDLGYINSEQLSQAKEESLNFSDSLTPIKAPHFVMYIKQYLENKYGQDFLQQKGLKVYTTLDWELQNYTEEVVKEADKTNVKFDANNTAIVVIDPKTGEILSLIGSKDYFEDSYPKGCDEKASGSCLFDPKFDVATLGLRQPGSSFKPFVYATALKKGYTPDTILWDVKTEFNLNCNPDSTQEKDKYGLDCYHPQDYDGKNRGMISLRSSLAQSLNIPSVELLYLSGLKDSLETARSFGITTLNEPDKYGLSLVLGGGEVTLLEITSAYGIFATEGLKTPPVSILKIEDNNGNIIEQNTKQSTKVLDTQTARKINDILSDNNARTPMFGQNNALYFDKYQVAAKTGTTQYYNDAWTIGYSPFVVVGVWVGNNDNSSTNKKTGIGLAAPIWRKVIEKSLNSHEIENFIKPDPIQNINPILLGKFPEGEEPHSILHYIDKNNPLGQPIQNPNSDPMYIQWEEGIKKWLNLNN</sequence>
<accession>A0A1G2HY94</accession>
<keyword evidence="9" id="KW-0378">Hydrolase</keyword>
<keyword evidence="10" id="KW-0133">Cell shape</keyword>
<dbReference type="InterPro" id="IPR036950">
    <property type="entry name" value="PBP_transglycosylase"/>
</dbReference>
<comment type="catalytic activity">
    <reaction evidence="16">
        <text>[GlcNAc-(1-&gt;4)-Mur2Ac(oyl-L-Ala-gamma-D-Glu-L-Lys-D-Ala-D-Ala)](n)-di-trans,octa-cis-undecaprenyl diphosphate + beta-D-GlcNAc-(1-&gt;4)-Mur2Ac(oyl-L-Ala-gamma-D-Glu-L-Lys-D-Ala-D-Ala)-di-trans,octa-cis-undecaprenyl diphosphate = [GlcNAc-(1-&gt;4)-Mur2Ac(oyl-L-Ala-gamma-D-Glu-L-Lys-D-Ala-D-Ala)](n+1)-di-trans,octa-cis-undecaprenyl diphosphate + di-trans,octa-cis-undecaprenyl diphosphate + H(+)</text>
        <dbReference type="Rhea" id="RHEA:23708"/>
        <dbReference type="Rhea" id="RHEA-COMP:9602"/>
        <dbReference type="Rhea" id="RHEA-COMP:9603"/>
        <dbReference type="ChEBI" id="CHEBI:15378"/>
        <dbReference type="ChEBI" id="CHEBI:58405"/>
        <dbReference type="ChEBI" id="CHEBI:60033"/>
        <dbReference type="ChEBI" id="CHEBI:78435"/>
        <dbReference type="EC" id="2.4.99.28"/>
    </reaction>
</comment>
<dbReference type="InterPro" id="IPR023346">
    <property type="entry name" value="Lysozyme-like_dom_sf"/>
</dbReference>
<dbReference type="InterPro" id="IPR012338">
    <property type="entry name" value="Beta-lactam/transpept-like"/>
</dbReference>
<evidence type="ECO:0000256" key="7">
    <source>
        <dbReference type="ARBA" id="ARBA00022676"/>
    </source>
</evidence>
<evidence type="ECO:0000256" key="11">
    <source>
        <dbReference type="ARBA" id="ARBA00022984"/>
    </source>
</evidence>
<comment type="similarity">
    <text evidence="2">In the C-terminal section; belongs to the transpeptidase family.</text>
</comment>
<dbReference type="GO" id="GO:0005886">
    <property type="term" value="C:plasma membrane"/>
    <property type="evidence" value="ECO:0007669"/>
    <property type="project" value="UniProtKB-SubCell"/>
</dbReference>
<evidence type="ECO:0000256" key="16">
    <source>
        <dbReference type="ARBA" id="ARBA00049902"/>
    </source>
</evidence>
<proteinExistence type="inferred from homology"/>
<evidence type="ECO:0000256" key="6">
    <source>
        <dbReference type="ARBA" id="ARBA00022670"/>
    </source>
</evidence>
<gene>
    <name evidence="20" type="ORF">A3C58_02060</name>
</gene>
<reference evidence="20 21" key="1">
    <citation type="journal article" date="2016" name="Nat. Commun.">
        <title>Thousands of microbial genomes shed light on interconnected biogeochemical processes in an aquifer system.</title>
        <authorList>
            <person name="Anantharaman K."/>
            <person name="Brown C.T."/>
            <person name="Hug L.A."/>
            <person name="Sharon I."/>
            <person name="Castelle C.J."/>
            <person name="Probst A.J."/>
            <person name="Thomas B.C."/>
            <person name="Singh A."/>
            <person name="Wilkins M.J."/>
            <person name="Karaoz U."/>
            <person name="Brodie E.L."/>
            <person name="Williams K.H."/>
            <person name="Hubbard S.S."/>
            <person name="Banfield J.F."/>
        </authorList>
    </citation>
    <scope>NUCLEOTIDE SEQUENCE [LARGE SCALE GENOMIC DNA]</scope>
</reference>
<dbReference type="EMBL" id="MHOR01000007">
    <property type="protein sequence ID" value="OGZ67514.1"/>
    <property type="molecule type" value="Genomic_DNA"/>
</dbReference>
<comment type="caution">
    <text evidence="20">The sequence shown here is derived from an EMBL/GenBank/DDBJ whole genome shotgun (WGS) entry which is preliminary data.</text>
</comment>
<comment type="similarity">
    <text evidence="3">In the N-terminal section; belongs to the glycosyltransferase 51 family.</text>
</comment>
<keyword evidence="5" id="KW-0121">Carboxypeptidase</keyword>
<dbReference type="GO" id="GO:0071555">
    <property type="term" value="P:cell wall organization"/>
    <property type="evidence" value="ECO:0007669"/>
    <property type="project" value="UniProtKB-KW"/>
</dbReference>
<dbReference type="NCBIfam" id="TIGR02074">
    <property type="entry name" value="PBP_1a_fam"/>
    <property type="match status" value="1"/>
</dbReference>
<feature type="domain" description="Glycosyl transferase family 51" evidence="19">
    <location>
        <begin position="70"/>
        <end position="239"/>
    </location>
</feature>
<evidence type="ECO:0000259" key="18">
    <source>
        <dbReference type="Pfam" id="PF00905"/>
    </source>
</evidence>
<dbReference type="STRING" id="1802205.A3C58_02060"/>
<evidence type="ECO:0000256" key="5">
    <source>
        <dbReference type="ARBA" id="ARBA00022645"/>
    </source>
</evidence>
<dbReference type="Gene3D" id="3.40.710.10">
    <property type="entry name" value="DD-peptidase/beta-lactamase superfamily"/>
    <property type="match status" value="1"/>
</dbReference>
<keyword evidence="11" id="KW-0573">Peptidoglycan synthesis</keyword>
<dbReference type="SUPFAM" id="SSF53955">
    <property type="entry name" value="Lysozyme-like"/>
    <property type="match status" value="1"/>
</dbReference>
<name>A0A1G2HY94_9BACT</name>
<dbReference type="FunFam" id="1.10.3810.10:FF:000001">
    <property type="entry name" value="Penicillin-binding protein 1A"/>
    <property type="match status" value="1"/>
</dbReference>
<dbReference type="PANTHER" id="PTHR32282:SF11">
    <property type="entry name" value="PENICILLIN-BINDING PROTEIN 1B"/>
    <property type="match status" value="1"/>
</dbReference>
<dbReference type="InterPro" id="IPR050396">
    <property type="entry name" value="Glycosyltr_51/Transpeptidase"/>
</dbReference>
<keyword evidence="12 17" id="KW-0472">Membrane</keyword>
<evidence type="ECO:0000256" key="3">
    <source>
        <dbReference type="ARBA" id="ARBA00007739"/>
    </source>
</evidence>
<evidence type="ECO:0000256" key="12">
    <source>
        <dbReference type="ARBA" id="ARBA00023136"/>
    </source>
</evidence>
<evidence type="ECO:0000313" key="21">
    <source>
        <dbReference type="Proteomes" id="UP000178380"/>
    </source>
</evidence>
<keyword evidence="7" id="KW-0328">Glycosyltransferase</keyword>
<comment type="subcellular location">
    <subcellularLocation>
        <location evidence="1">Cell membrane</location>
    </subcellularLocation>
</comment>
<evidence type="ECO:0000256" key="4">
    <source>
        <dbReference type="ARBA" id="ARBA00022475"/>
    </source>
</evidence>
<evidence type="ECO:0000313" key="20">
    <source>
        <dbReference type="EMBL" id="OGZ67514.1"/>
    </source>
</evidence>
<evidence type="ECO:0000256" key="13">
    <source>
        <dbReference type="ARBA" id="ARBA00023268"/>
    </source>
</evidence>
<feature type="domain" description="Penicillin-binding protein transpeptidase" evidence="18">
    <location>
        <begin position="327"/>
        <end position="632"/>
    </location>
</feature>
<keyword evidence="8" id="KW-0808">Transferase</keyword>
<evidence type="ECO:0000256" key="9">
    <source>
        <dbReference type="ARBA" id="ARBA00022801"/>
    </source>
</evidence>
<dbReference type="GO" id="GO:0030288">
    <property type="term" value="C:outer membrane-bounded periplasmic space"/>
    <property type="evidence" value="ECO:0007669"/>
    <property type="project" value="TreeGrafter"/>
</dbReference>
<evidence type="ECO:0000256" key="14">
    <source>
        <dbReference type="ARBA" id="ARBA00023316"/>
    </source>
</evidence>
<evidence type="ECO:0000256" key="8">
    <source>
        <dbReference type="ARBA" id="ARBA00022679"/>
    </source>
</evidence>
<keyword evidence="13" id="KW-0511">Multifunctional enzyme</keyword>
<dbReference type="InterPro" id="IPR001460">
    <property type="entry name" value="PCN-bd_Tpept"/>
</dbReference>
<evidence type="ECO:0000256" key="17">
    <source>
        <dbReference type="SAM" id="Phobius"/>
    </source>
</evidence>
<dbReference type="AlphaFoldDB" id="A0A1G2HY94"/>
<dbReference type="PANTHER" id="PTHR32282">
    <property type="entry name" value="BINDING PROTEIN TRANSPEPTIDASE, PUTATIVE-RELATED"/>
    <property type="match status" value="1"/>
</dbReference>
<feature type="transmembrane region" description="Helical" evidence="17">
    <location>
        <begin position="12"/>
        <end position="35"/>
    </location>
</feature>
<keyword evidence="6" id="KW-0645">Protease</keyword>
<dbReference type="Proteomes" id="UP000178380">
    <property type="component" value="Unassembled WGS sequence"/>
</dbReference>
<evidence type="ECO:0000256" key="1">
    <source>
        <dbReference type="ARBA" id="ARBA00004236"/>
    </source>
</evidence>
<evidence type="ECO:0000256" key="2">
    <source>
        <dbReference type="ARBA" id="ARBA00007090"/>
    </source>
</evidence>
<evidence type="ECO:0000259" key="19">
    <source>
        <dbReference type="Pfam" id="PF00912"/>
    </source>
</evidence>
<comment type="catalytic activity">
    <reaction evidence="15">
        <text>Preferential cleavage: (Ac)2-L-Lys-D-Ala-|-D-Ala. Also transpeptidation of peptidyl-alanyl moieties that are N-acyl substituents of D-alanine.</text>
        <dbReference type="EC" id="3.4.16.4"/>
    </reaction>
</comment>
<dbReference type="Gene3D" id="1.10.3810.10">
    <property type="entry name" value="Biosynthetic peptidoglycan transglycosylase-like"/>
    <property type="match status" value="1"/>
</dbReference>
<evidence type="ECO:0000256" key="10">
    <source>
        <dbReference type="ARBA" id="ARBA00022960"/>
    </source>
</evidence>
<dbReference type="GO" id="GO:0006508">
    <property type="term" value="P:proteolysis"/>
    <property type="evidence" value="ECO:0007669"/>
    <property type="project" value="UniProtKB-KW"/>
</dbReference>